<gene>
    <name evidence="4" type="ORF">UY16_C0013G0042</name>
</gene>
<dbReference type="PATRIC" id="fig|1618445.3.peg.440"/>
<dbReference type="InterPro" id="IPR036844">
    <property type="entry name" value="Hint_dom_sf"/>
</dbReference>
<dbReference type="CDD" id="cd00081">
    <property type="entry name" value="Hint"/>
    <property type="match status" value="1"/>
</dbReference>
<dbReference type="PANTHER" id="PTHR13037:SF24">
    <property type="entry name" value="POLYCOMB PROTEIN PCL-RELATED"/>
    <property type="match status" value="1"/>
</dbReference>
<dbReference type="EMBL" id="LCOY01000013">
    <property type="protein sequence ID" value="KKU88132.1"/>
    <property type="molecule type" value="Genomic_DNA"/>
</dbReference>
<comment type="caution">
    <text evidence="4">The sequence shown here is derived from an EMBL/GenBank/DDBJ whole genome shotgun (WGS) entry which is preliminary data.</text>
</comment>
<feature type="region of interest" description="Disordered" evidence="2">
    <location>
        <begin position="92"/>
        <end position="127"/>
    </location>
</feature>
<dbReference type="Gene3D" id="2.170.16.10">
    <property type="entry name" value="Hedgehog/Intein (Hint) domain"/>
    <property type="match status" value="1"/>
</dbReference>
<reference evidence="4 5" key="1">
    <citation type="journal article" date="2015" name="Nature">
        <title>rRNA introns, odd ribosomes, and small enigmatic genomes across a large radiation of phyla.</title>
        <authorList>
            <person name="Brown C.T."/>
            <person name="Hug L.A."/>
            <person name="Thomas B.C."/>
            <person name="Sharon I."/>
            <person name="Castelle C.J."/>
            <person name="Singh A."/>
            <person name="Wilkins M.J."/>
            <person name="Williams K.H."/>
            <person name="Banfield J.F."/>
        </authorList>
    </citation>
    <scope>NUCLEOTIDE SEQUENCE [LARGE SCALE GENOMIC DNA]</scope>
</reference>
<organism evidence="4 5">
    <name type="scientific">Candidatus Gottesmanbacteria bacterium GW2011_GWA2_47_9</name>
    <dbReference type="NCBI Taxonomy" id="1618445"/>
    <lineage>
        <taxon>Bacteria</taxon>
        <taxon>Candidatus Gottesmaniibacteriota</taxon>
    </lineage>
</organism>
<dbReference type="GO" id="GO:0016539">
    <property type="term" value="P:intein-mediated protein splicing"/>
    <property type="evidence" value="ECO:0007669"/>
    <property type="project" value="InterPro"/>
</dbReference>
<feature type="domain" description="Hint" evidence="3">
    <location>
        <begin position="357"/>
        <end position="468"/>
    </location>
</feature>
<dbReference type="AlphaFoldDB" id="A0A0G1U216"/>
<dbReference type="Pfam" id="PF07591">
    <property type="entry name" value="PT-HINT"/>
    <property type="match status" value="1"/>
</dbReference>
<dbReference type="InterPro" id="IPR006141">
    <property type="entry name" value="Intein_N"/>
</dbReference>
<dbReference type="Proteomes" id="UP000034739">
    <property type="component" value="Unassembled WGS sequence"/>
</dbReference>
<name>A0A0G1U216_9BACT</name>
<dbReference type="SUPFAM" id="SSF51294">
    <property type="entry name" value="Hedgehog/intein (Hint) domain"/>
    <property type="match status" value="1"/>
</dbReference>
<evidence type="ECO:0000313" key="4">
    <source>
        <dbReference type="EMBL" id="KKU88132.1"/>
    </source>
</evidence>
<feature type="compositionally biased region" description="Low complexity" evidence="2">
    <location>
        <begin position="110"/>
        <end position="127"/>
    </location>
</feature>
<dbReference type="PANTHER" id="PTHR13037">
    <property type="entry name" value="FORMIN"/>
    <property type="match status" value="1"/>
</dbReference>
<feature type="compositionally biased region" description="Low complexity" evidence="2">
    <location>
        <begin position="920"/>
        <end position="935"/>
    </location>
</feature>
<feature type="region of interest" description="Disordered" evidence="2">
    <location>
        <begin position="920"/>
        <end position="943"/>
    </location>
</feature>
<protein>
    <submittedName>
        <fullName evidence="4">Rhizobiocin/RTX toxin and hemolysin-type calcium binding protein</fullName>
    </submittedName>
</protein>
<dbReference type="PROSITE" id="PS50817">
    <property type="entry name" value="INTEIN_N_TER"/>
    <property type="match status" value="1"/>
</dbReference>
<dbReference type="SMART" id="SM00306">
    <property type="entry name" value="HintN"/>
    <property type="match status" value="1"/>
</dbReference>
<evidence type="ECO:0000313" key="5">
    <source>
        <dbReference type="Proteomes" id="UP000034739"/>
    </source>
</evidence>
<proteinExistence type="predicted"/>
<keyword evidence="1" id="KW-0945">Host-virus interaction</keyword>
<evidence type="ECO:0000256" key="1">
    <source>
        <dbReference type="ARBA" id="ARBA00022581"/>
    </source>
</evidence>
<sequence length="1068" mass="112520">MSKNRGFVQLLPLVLLAAFATTMFVIVGAVQQRQQIADIRSQAGVMNAALCQAEGGTWGGGRCNWPSAPAPVVTQMPKSSPAPTKPPTVIYSTITPPPAQTTPPPPKPPATTIVSQSSYVPPPSVTSAPTPTKTLNQCFLQCQEDLVCTQGCLRTGDVIIPIPTISTATPIDCAGSGERSFGKPCCVGFAVSSDGTCQRTTSLLLSNGSPCPSDPRDCHAGYCTQYRDPGDNTLGFFCGGAPASAEPLATRAPSPVYRSLYDQCLGQGNTPTECRIYLSPTPPAEIKYSFDGTNCRVDPGGNLTFIECYEHRRAVQTIIAPTPTPTTTAQQIGSTCGNSRCDGMPGDLICPWECIGTNSFLAGTLISTADGEVAIETLNVGDRVVAFDSSTGAMREETVDRLIRYQSDHYYIVILENGVRLNVTGRHPVYRGAEYRSPYPDSLTGKRQHDGFEAVSRLQVGDILYIEIGGVLSPTSIRLIRKVDIPIQVYNLRVSGVNTYFAQGVAVHNKTQTQPLQATGTPRPAGQVARYVLIGGVCQATNPNNKGPGTYSSSDVCEQARLAASFGATDTPALAPIPPDCSRECAEPFDAQACIRCRSQGASVITPTQAPSWQTCGTNFGCYLNWGLSLLPPPTIVPPVTITHTPTVPQPAIPPLTASGVRYRFDEQTGRCVGIFGSGGLTLEECNAQRAEFQPTGGTPPPGRTPLEQCLASAGTEAARRQNCYDRFAPAPAATDTVSPTPSPVPEPTGYCFGGACAGSSGLNCWGSNSSCPSGTVCAPAFLGVQCIPQPTAPSLASFDVSSGRPCGGYGQIVCSQCNSGDGANDPTYTIGSQRYCAGVSSTTTPGASSAGGARNRGAVCDQDSDCASGRCVNSAGVMVCGFSLLPPGSACASGDGQSNSCSLCPYETDSSGIRCLSQESPVSSVSPTESNTPTAVPTKSREQCRRECEDSASWERIRGVSARMIAGRTVRTMCRTTPILVNRTGSVKALMNLPNGTAIWCRRPSARRAEKITMLLRASIPRNKGARVQGTTNVRHLAARRFGVPVTEFFVGRCLWRIPRGIVPHSG</sequence>
<accession>A0A0G1U216</accession>
<evidence type="ECO:0000256" key="2">
    <source>
        <dbReference type="SAM" id="MobiDB-lite"/>
    </source>
</evidence>
<feature type="compositionally biased region" description="Pro residues" evidence="2">
    <location>
        <begin position="95"/>
        <end position="109"/>
    </location>
</feature>
<evidence type="ECO:0000259" key="3">
    <source>
        <dbReference type="SMART" id="SM00306"/>
    </source>
</evidence>
<dbReference type="InterPro" id="IPR003587">
    <property type="entry name" value="Hint_dom_N"/>
</dbReference>